<keyword evidence="14" id="KW-1185">Reference proteome</keyword>
<dbReference type="Proteomes" id="UP000824469">
    <property type="component" value="Unassembled WGS sequence"/>
</dbReference>
<feature type="domain" description="Protein kinase" evidence="12">
    <location>
        <begin position="138"/>
        <end position="332"/>
    </location>
</feature>
<evidence type="ECO:0000256" key="2">
    <source>
        <dbReference type="ARBA" id="ARBA00022527"/>
    </source>
</evidence>
<evidence type="ECO:0000256" key="5">
    <source>
        <dbReference type="ARBA" id="ARBA00022777"/>
    </source>
</evidence>
<dbReference type="SMART" id="SM00220">
    <property type="entry name" value="S_TKc"/>
    <property type="match status" value="1"/>
</dbReference>
<evidence type="ECO:0000313" key="13">
    <source>
        <dbReference type="EMBL" id="KAH9289553.1"/>
    </source>
</evidence>
<sequence length="332" mass="37163">MEKVREREMKRAESKTNCTRQEISPAETSSPVEGEIVEDITETETPTWTDLSVQENSVGLVTYDKSKCKHYQMKKMRPRTFLKFGKRLKVGAYNLKRIVGGGKKVSHNVLGAKLNENPISFAQLSIKFTMKEMIVATNRFQHKLGEGGFGYVYKGTLPNGKEVVIKKSRNETSGLLNELVTIGGLHHRNILKLLGYCIRDQELMLDPVLDWGSRFKIILGVISALTYLHKGGDKCIVHRDIKPTNILLDENFNAKISDFGLARQVQQKDVDIPALHNGNIGEEMSDGYKTTVAGTLGYIAPEYLEGGHMTKKGDIYSFGVLVLEMISGRRAL</sequence>
<accession>A0AA38F4P3</accession>
<dbReference type="InterPro" id="IPR011009">
    <property type="entry name" value="Kinase-like_dom_sf"/>
</dbReference>
<keyword evidence="6 9" id="KW-0067">ATP-binding</keyword>
<reference evidence="13 14" key="1">
    <citation type="journal article" date="2021" name="Nat. Plants">
        <title>The Taxus genome provides insights into paclitaxel biosynthesis.</title>
        <authorList>
            <person name="Xiong X."/>
            <person name="Gou J."/>
            <person name="Liao Q."/>
            <person name="Li Y."/>
            <person name="Zhou Q."/>
            <person name="Bi G."/>
            <person name="Li C."/>
            <person name="Du R."/>
            <person name="Wang X."/>
            <person name="Sun T."/>
            <person name="Guo L."/>
            <person name="Liang H."/>
            <person name="Lu P."/>
            <person name="Wu Y."/>
            <person name="Zhang Z."/>
            <person name="Ro D.K."/>
            <person name="Shang Y."/>
            <person name="Huang S."/>
            <person name="Yan J."/>
        </authorList>
    </citation>
    <scope>NUCLEOTIDE SEQUENCE [LARGE SCALE GENOMIC DNA]</scope>
    <source>
        <strain evidence="13">Ta-2019</strain>
    </source>
</reference>
<dbReference type="PANTHER" id="PTHR47973">
    <property type="entry name" value="CYSTEINE-RICH RECEPTOR-LIKE PROTEIN KINASE 3"/>
    <property type="match status" value="1"/>
</dbReference>
<evidence type="ECO:0000256" key="6">
    <source>
        <dbReference type="ARBA" id="ARBA00022840"/>
    </source>
</evidence>
<dbReference type="Gene3D" id="3.30.200.20">
    <property type="entry name" value="Phosphorylase Kinase, domain 1"/>
    <property type="match status" value="1"/>
</dbReference>
<dbReference type="PROSITE" id="PS50011">
    <property type="entry name" value="PROTEIN_KINASE_DOM"/>
    <property type="match status" value="1"/>
</dbReference>
<keyword evidence="2 10" id="KW-0723">Serine/threonine-protein kinase</keyword>
<dbReference type="InterPro" id="IPR008271">
    <property type="entry name" value="Ser/Thr_kinase_AS"/>
</dbReference>
<evidence type="ECO:0000256" key="7">
    <source>
        <dbReference type="ARBA" id="ARBA00047899"/>
    </source>
</evidence>
<feature type="compositionally biased region" description="Basic and acidic residues" evidence="11">
    <location>
        <begin position="1"/>
        <end position="14"/>
    </location>
</feature>
<dbReference type="InterPro" id="IPR000719">
    <property type="entry name" value="Prot_kinase_dom"/>
</dbReference>
<evidence type="ECO:0000256" key="3">
    <source>
        <dbReference type="ARBA" id="ARBA00022679"/>
    </source>
</evidence>
<dbReference type="EMBL" id="JAHRHJ020003813">
    <property type="protein sequence ID" value="KAH9289553.1"/>
    <property type="molecule type" value="Genomic_DNA"/>
</dbReference>
<proteinExistence type="inferred from homology"/>
<evidence type="ECO:0000313" key="14">
    <source>
        <dbReference type="Proteomes" id="UP000824469"/>
    </source>
</evidence>
<comment type="caution">
    <text evidence="13">The sequence shown here is derived from an EMBL/GenBank/DDBJ whole genome shotgun (WGS) entry which is preliminary data.</text>
</comment>
<dbReference type="SUPFAM" id="SSF56112">
    <property type="entry name" value="Protein kinase-like (PK-like)"/>
    <property type="match status" value="1"/>
</dbReference>
<organism evidence="13 14">
    <name type="scientific">Taxus chinensis</name>
    <name type="common">Chinese yew</name>
    <name type="synonym">Taxus wallichiana var. chinensis</name>
    <dbReference type="NCBI Taxonomy" id="29808"/>
    <lineage>
        <taxon>Eukaryota</taxon>
        <taxon>Viridiplantae</taxon>
        <taxon>Streptophyta</taxon>
        <taxon>Embryophyta</taxon>
        <taxon>Tracheophyta</taxon>
        <taxon>Spermatophyta</taxon>
        <taxon>Pinopsida</taxon>
        <taxon>Pinidae</taxon>
        <taxon>Conifers II</taxon>
        <taxon>Cupressales</taxon>
        <taxon>Taxaceae</taxon>
        <taxon>Taxus</taxon>
    </lineage>
</organism>
<evidence type="ECO:0000256" key="4">
    <source>
        <dbReference type="ARBA" id="ARBA00022741"/>
    </source>
</evidence>
<evidence type="ECO:0000256" key="8">
    <source>
        <dbReference type="ARBA" id="ARBA00048679"/>
    </source>
</evidence>
<name>A0AA38F4P3_TAXCH</name>
<keyword evidence="3" id="KW-0808">Transferase</keyword>
<dbReference type="InterPro" id="IPR017441">
    <property type="entry name" value="Protein_kinase_ATP_BS"/>
</dbReference>
<evidence type="ECO:0000256" key="9">
    <source>
        <dbReference type="PROSITE-ProRule" id="PRU10141"/>
    </source>
</evidence>
<dbReference type="GO" id="GO:0004674">
    <property type="term" value="F:protein serine/threonine kinase activity"/>
    <property type="evidence" value="ECO:0007669"/>
    <property type="project" value="UniProtKB-KW"/>
</dbReference>
<evidence type="ECO:0000256" key="10">
    <source>
        <dbReference type="RuleBase" id="RU000304"/>
    </source>
</evidence>
<gene>
    <name evidence="13" type="ORF">KI387_033670</name>
</gene>
<keyword evidence="4 9" id="KW-0547">Nucleotide-binding</keyword>
<dbReference type="AlphaFoldDB" id="A0AA38F4P3"/>
<keyword evidence="5" id="KW-0418">Kinase</keyword>
<feature type="compositionally biased region" description="Polar residues" evidence="11">
    <location>
        <begin position="15"/>
        <end position="31"/>
    </location>
</feature>
<evidence type="ECO:0000259" key="12">
    <source>
        <dbReference type="PROSITE" id="PS50011"/>
    </source>
</evidence>
<dbReference type="EC" id="2.7.11.1" evidence="1"/>
<feature type="binding site" evidence="9">
    <location>
        <position position="167"/>
    </location>
    <ligand>
        <name>ATP</name>
        <dbReference type="ChEBI" id="CHEBI:30616"/>
    </ligand>
</feature>
<dbReference type="FunFam" id="1.10.510.10:FF:001023">
    <property type="entry name" value="Os07g0541700 protein"/>
    <property type="match status" value="1"/>
</dbReference>
<comment type="catalytic activity">
    <reaction evidence="7">
        <text>L-threonyl-[protein] + ATP = O-phospho-L-threonyl-[protein] + ADP + H(+)</text>
        <dbReference type="Rhea" id="RHEA:46608"/>
        <dbReference type="Rhea" id="RHEA-COMP:11060"/>
        <dbReference type="Rhea" id="RHEA-COMP:11605"/>
        <dbReference type="ChEBI" id="CHEBI:15378"/>
        <dbReference type="ChEBI" id="CHEBI:30013"/>
        <dbReference type="ChEBI" id="CHEBI:30616"/>
        <dbReference type="ChEBI" id="CHEBI:61977"/>
        <dbReference type="ChEBI" id="CHEBI:456216"/>
        <dbReference type="EC" id="2.7.11.1"/>
    </reaction>
</comment>
<evidence type="ECO:0000256" key="1">
    <source>
        <dbReference type="ARBA" id="ARBA00012513"/>
    </source>
</evidence>
<dbReference type="InterPro" id="IPR052059">
    <property type="entry name" value="CR_Ser/Thr_kinase"/>
</dbReference>
<comment type="similarity">
    <text evidence="10">Belongs to the protein kinase superfamily.</text>
</comment>
<dbReference type="GO" id="GO:0005524">
    <property type="term" value="F:ATP binding"/>
    <property type="evidence" value="ECO:0007669"/>
    <property type="project" value="UniProtKB-UniRule"/>
</dbReference>
<comment type="catalytic activity">
    <reaction evidence="8">
        <text>L-seryl-[protein] + ATP = O-phospho-L-seryl-[protein] + ADP + H(+)</text>
        <dbReference type="Rhea" id="RHEA:17989"/>
        <dbReference type="Rhea" id="RHEA-COMP:9863"/>
        <dbReference type="Rhea" id="RHEA-COMP:11604"/>
        <dbReference type="ChEBI" id="CHEBI:15378"/>
        <dbReference type="ChEBI" id="CHEBI:29999"/>
        <dbReference type="ChEBI" id="CHEBI:30616"/>
        <dbReference type="ChEBI" id="CHEBI:83421"/>
        <dbReference type="ChEBI" id="CHEBI:456216"/>
        <dbReference type="EC" id="2.7.11.1"/>
    </reaction>
</comment>
<dbReference type="Pfam" id="PF00069">
    <property type="entry name" value="Pkinase"/>
    <property type="match status" value="1"/>
</dbReference>
<dbReference type="PROSITE" id="PS00108">
    <property type="entry name" value="PROTEIN_KINASE_ST"/>
    <property type="match status" value="1"/>
</dbReference>
<evidence type="ECO:0000256" key="11">
    <source>
        <dbReference type="SAM" id="MobiDB-lite"/>
    </source>
</evidence>
<dbReference type="PROSITE" id="PS00107">
    <property type="entry name" value="PROTEIN_KINASE_ATP"/>
    <property type="match status" value="1"/>
</dbReference>
<dbReference type="Gene3D" id="1.10.510.10">
    <property type="entry name" value="Transferase(Phosphotransferase) domain 1"/>
    <property type="match status" value="1"/>
</dbReference>
<protein>
    <recommendedName>
        <fullName evidence="1">non-specific serine/threonine protein kinase</fullName>
        <ecNumber evidence="1">2.7.11.1</ecNumber>
    </recommendedName>
</protein>
<feature type="region of interest" description="Disordered" evidence="11">
    <location>
        <begin position="1"/>
        <end position="32"/>
    </location>
</feature>